<dbReference type="PANTHER" id="PTHR30435:SF2">
    <property type="entry name" value="FLAGELLAR BASAL-BODY ROD PROTEIN FLGC"/>
    <property type="match status" value="1"/>
</dbReference>
<feature type="domain" description="Flagellar basal body rod protein N-terminal" evidence="7">
    <location>
        <begin position="9"/>
        <end position="35"/>
    </location>
</feature>
<dbReference type="RefSeq" id="WP_158193068.1">
    <property type="nucleotide sequence ID" value="NZ_CP046908.1"/>
</dbReference>
<protein>
    <recommendedName>
        <fullName evidence="3 6">Flagellar basal-body rod protein FlgC</fullName>
    </recommendedName>
</protein>
<dbReference type="NCBIfam" id="TIGR01395">
    <property type="entry name" value="FlgC"/>
    <property type="match status" value="1"/>
</dbReference>
<name>A0A857C598_9HYPH</name>
<evidence type="ECO:0000313" key="10">
    <source>
        <dbReference type="Proteomes" id="UP000435648"/>
    </source>
</evidence>
<dbReference type="Pfam" id="PF06429">
    <property type="entry name" value="Flg_bbr_C"/>
    <property type="match status" value="1"/>
</dbReference>
<gene>
    <name evidence="9" type="primary">flgC</name>
    <name evidence="9" type="ORF">GH266_05900</name>
</gene>
<dbReference type="PANTHER" id="PTHR30435">
    <property type="entry name" value="FLAGELLAR PROTEIN"/>
    <property type="match status" value="1"/>
</dbReference>
<comment type="subcellular location">
    <subcellularLocation>
        <location evidence="1 6">Bacterial flagellum basal body</location>
    </subcellularLocation>
</comment>
<evidence type="ECO:0000256" key="6">
    <source>
        <dbReference type="RuleBase" id="RU362062"/>
    </source>
</evidence>
<keyword evidence="4 6" id="KW-0975">Bacterial flagellum</keyword>
<dbReference type="KEGG" id="siw:GH266_05900"/>
<dbReference type="OrthoDB" id="9813951at2"/>
<evidence type="ECO:0000256" key="1">
    <source>
        <dbReference type="ARBA" id="ARBA00004117"/>
    </source>
</evidence>
<dbReference type="Proteomes" id="UP000435648">
    <property type="component" value="Chromosome"/>
</dbReference>
<comment type="subunit">
    <text evidence="5 6">The basal body constitutes a major portion of the flagellar organelle and consists of four rings (L,P,S, and M) mounted on a central rod. The rod consists of about 26 subunits of FlgG in the distal portion, and FlgB, FlgC and FlgF are thought to build up the proximal portion of the rod with about 6 subunits each.</text>
</comment>
<dbReference type="Pfam" id="PF00460">
    <property type="entry name" value="Flg_bb_rod"/>
    <property type="match status" value="1"/>
</dbReference>
<keyword evidence="9" id="KW-0966">Cell projection</keyword>
<dbReference type="AlphaFoldDB" id="A0A857C598"/>
<reference evidence="9 10" key="1">
    <citation type="submission" date="2019-12" db="EMBL/GenBank/DDBJ databases">
        <title>The genome of Stappia indica PHM037.</title>
        <authorList>
            <person name="Kacar D."/>
            <person name="Galan B."/>
            <person name="Canedo L."/>
            <person name="Rodriguez P."/>
            <person name="de la Calle F."/>
            <person name="Garcia J.L."/>
        </authorList>
    </citation>
    <scope>NUCLEOTIDE SEQUENCE [LARGE SCALE GENOMIC DNA]</scope>
    <source>
        <strain evidence="9 10">PHM037</strain>
    </source>
</reference>
<dbReference type="GO" id="GO:0071978">
    <property type="term" value="P:bacterial-type flagellum-dependent swarming motility"/>
    <property type="evidence" value="ECO:0007669"/>
    <property type="project" value="TreeGrafter"/>
</dbReference>
<comment type="similarity">
    <text evidence="2">Belongs to the flagella basal body rod proteins family.</text>
</comment>
<accession>A0A857C598</accession>
<dbReference type="InterPro" id="IPR010930">
    <property type="entry name" value="Flg_bb/hook_C_dom"/>
</dbReference>
<dbReference type="PROSITE" id="PS00588">
    <property type="entry name" value="FLAGELLA_BB_ROD"/>
    <property type="match status" value="1"/>
</dbReference>
<feature type="domain" description="Flagellar basal-body/hook protein C-terminal" evidence="8">
    <location>
        <begin position="89"/>
        <end position="132"/>
    </location>
</feature>
<dbReference type="InterPro" id="IPR006299">
    <property type="entry name" value="FlgC"/>
</dbReference>
<evidence type="ECO:0000256" key="5">
    <source>
        <dbReference type="ARBA" id="ARBA00025933"/>
    </source>
</evidence>
<dbReference type="InterPro" id="IPR019776">
    <property type="entry name" value="Flagellar_basal_body_rod_CS"/>
</dbReference>
<sequence>MDFVKSIFIAATGLKAQNGRMRIIAENIANADSTGRTPQEDPYRRKIPTFSAELDRNIKAEVVELGPVEFDRSDFKTRYEPGHPAADERGYVRTPNVNTLVEMVDMREAQRSYEANLNLISATRRMLQKTIEILRA</sequence>
<keyword evidence="9" id="KW-0282">Flagellum</keyword>
<organism evidence="9 10">
    <name type="scientific">Stappia indica</name>
    <dbReference type="NCBI Taxonomy" id="538381"/>
    <lineage>
        <taxon>Bacteria</taxon>
        <taxon>Pseudomonadati</taxon>
        <taxon>Pseudomonadota</taxon>
        <taxon>Alphaproteobacteria</taxon>
        <taxon>Hyphomicrobiales</taxon>
        <taxon>Stappiaceae</taxon>
        <taxon>Stappia</taxon>
    </lineage>
</organism>
<keyword evidence="9" id="KW-0969">Cilium</keyword>
<dbReference type="GO" id="GO:0030694">
    <property type="term" value="C:bacterial-type flagellum basal body, rod"/>
    <property type="evidence" value="ECO:0007669"/>
    <property type="project" value="UniProtKB-UniRule"/>
</dbReference>
<evidence type="ECO:0000259" key="7">
    <source>
        <dbReference type="Pfam" id="PF00460"/>
    </source>
</evidence>
<evidence type="ECO:0000259" key="8">
    <source>
        <dbReference type="Pfam" id="PF06429"/>
    </source>
</evidence>
<evidence type="ECO:0000256" key="4">
    <source>
        <dbReference type="ARBA" id="ARBA00023143"/>
    </source>
</evidence>
<dbReference type="InterPro" id="IPR001444">
    <property type="entry name" value="Flag_bb_rod_N"/>
</dbReference>
<evidence type="ECO:0000313" key="9">
    <source>
        <dbReference type="EMBL" id="QGZ34084.1"/>
    </source>
</evidence>
<proteinExistence type="inferred from homology"/>
<evidence type="ECO:0000256" key="2">
    <source>
        <dbReference type="ARBA" id="ARBA00009677"/>
    </source>
</evidence>
<evidence type="ECO:0000256" key="3">
    <source>
        <dbReference type="ARBA" id="ARBA00017941"/>
    </source>
</evidence>
<dbReference type="EMBL" id="CP046908">
    <property type="protein sequence ID" value="QGZ34084.1"/>
    <property type="molecule type" value="Genomic_DNA"/>
</dbReference>